<organism evidence="3 4">
    <name type="scientific">Desulforamulus aeronauticus DSM 10349</name>
    <dbReference type="NCBI Taxonomy" id="1121421"/>
    <lineage>
        <taxon>Bacteria</taxon>
        <taxon>Bacillati</taxon>
        <taxon>Bacillota</taxon>
        <taxon>Clostridia</taxon>
        <taxon>Eubacteriales</taxon>
        <taxon>Peptococcaceae</taxon>
        <taxon>Desulforamulus</taxon>
    </lineage>
</organism>
<dbReference type="Pfam" id="PF13188">
    <property type="entry name" value="PAS_8"/>
    <property type="match status" value="1"/>
</dbReference>
<dbReference type="InterPro" id="IPR000014">
    <property type="entry name" value="PAS"/>
</dbReference>
<dbReference type="STRING" id="1121421.SAMN02745123_02843"/>
<reference evidence="4" key="1">
    <citation type="submission" date="2016-11" db="EMBL/GenBank/DDBJ databases">
        <authorList>
            <person name="Varghese N."/>
            <person name="Submissions S."/>
        </authorList>
    </citation>
    <scope>NUCLEOTIDE SEQUENCE [LARGE SCALE GENOMIC DNA]</scope>
    <source>
        <strain evidence="4">DSM 10349</strain>
    </source>
</reference>
<accession>A0A1M6UNR7</accession>
<feature type="transmembrane region" description="Helical" evidence="1">
    <location>
        <begin position="245"/>
        <end position="266"/>
    </location>
</feature>
<keyword evidence="1" id="KW-1133">Transmembrane helix</keyword>
<evidence type="ECO:0000259" key="2">
    <source>
        <dbReference type="Pfam" id="PF13188"/>
    </source>
</evidence>
<feature type="transmembrane region" description="Helical" evidence="1">
    <location>
        <begin position="6"/>
        <end position="28"/>
    </location>
</feature>
<keyword evidence="1" id="KW-0472">Membrane</keyword>
<sequence length="485" mass="55470">MKQSPLIRTFFPSFFTVFLISIFLVFAIMEFRHTKDLITQYEAGIQQIALYNTNQFLNEIKNFSTDTAKKIDLEKPLNINQFVASVQKNPLVKDVYLLDKAGNLLATTNSEPDINRSMVQEAANLKGYITLLSPVHMDSLSKNKLVTVLTPLQILDNRILAIDFHLENFQNEILQEFLSRNYAVAVFDHYGNAVVWPFEDKQLSKLSFNQESFVYENKRYNVLSVETENNIWQVHFFFKANNIEIFRALTILLLVFALYVCLYELLVEYWGVNTAKTYFENIDFAIFNQLNEGVMIANNSGRILFANETAHRMFADRKSLLRNVRLKEILGNLDLQKEHYGSLSFSLKLSDKLLKAIHSPIIKHNKILGSLTVIRNKDDGDNSIAPIMDKVFESIPQGIIFVSKQHEISHANLIAKCFFTNLIKGTGIEVVDRELADFIYKNIDSYSVKRVTLSTGISCEITPVHDEDGIYVGTVVYILSDTPAI</sequence>
<dbReference type="OrthoDB" id="1803206at2"/>
<evidence type="ECO:0000313" key="4">
    <source>
        <dbReference type="Proteomes" id="UP000183997"/>
    </source>
</evidence>
<keyword evidence="4" id="KW-1185">Reference proteome</keyword>
<proteinExistence type="predicted"/>
<feature type="domain" description="PAS" evidence="2">
    <location>
        <begin position="285"/>
        <end position="338"/>
    </location>
</feature>
<dbReference type="EMBL" id="FRAR01000021">
    <property type="protein sequence ID" value="SHK70783.1"/>
    <property type="molecule type" value="Genomic_DNA"/>
</dbReference>
<evidence type="ECO:0000313" key="3">
    <source>
        <dbReference type="EMBL" id="SHK70783.1"/>
    </source>
</evidence>
<dbReference type="Gene3D" id="3.30.450.20">
    <property type="entry name" value="PAS domain"/>
    <property type="match status" value="1"/>
</dbReference>
<dbReference type="Proteomes" id="UP000183997">
    <property type="component" value="Unassembled WGS sequence"/>
</dbReference>
<protein>
    <submittedName>
        <fullName evidence="3">PAS domain-containing protein</fullName>
    </submittedName>
</protein>
<keyword evidence="1" id="KW-0812">Transmembrane</keyword>
<gene>
    <name evidence="3" type="ORF">SAMN02745123_02843</name>
</gene>
<evidence type="ECO:0000256" key="1">
    <source>
        <dbReference type="SAM" id="Phobius"/>
    </source>
</evidence>
<dbReference type="RefSeq" id="WP_072915604.1">
    <property type="nucleotide sequence ID" value="NZ_FRAR01000021.1"/>
</dbReference>
<name>A0A1M6UNR7_9FIRM</name>
<dbReference type="AlphaFoldDB" id="A0A1M6UNR7"/>